<dbReference type="InterPro" id="IPR015894">
    <property type="entry name" value="Guanylate-bd_N"/>
</dbReference>
<accession>A0AAD2FW19</accession>
<protein>
    <recommendedName>
        <fullName evidence="2">Guanylate-binding protein N-terminal domain-containing protein</fullName>
    </recommendedName>
</protein>
<feature type="region of interest" description="Disordered" evidence="1">
    <location>
        <begin position="32"/>
        <end position="56"/>
    </location>
</feature>
<comment type="caution">
    <text evidence="3">The sequence shown here is derived from an EMBL/GenBank/DDBJ whole genome shotgun (WGS) entry which is preliminary data.</text>
</comment>
<evidence type="ECO:0000259" key="2">
    <source>
        <dbReference type="Pfam" id="PF02263"/>
    </source>
</evidence>
<gene>
    <name evidence="3" type="ORF">CYCCA115_LOCUS15099</name>
</gene>
<feature type="compositionally biased region" description="Polar residues" evidence="1">
    <location>
        <begin position="46"/>
        <end position="55"/>
    </location>
</feature>
<dbReference type="AlphaFoldDB" id="A0AAD2FW19"/>
<name>A0AAD2FW19_9STRA</name>
<evidence type="ECO:0000313" key="3">
    <source>
        <dbReference type="EMBL" id="CAJ1954506.1"/>
    </source>
</evidence>
<dbReference type="Gene3D" id="3.40.50.300">
    <property type="entry name" value="P-loop containing nucleotide triphosphate hydrolases"/>
    <property type="match status" value="1"/>
</dbReference>
<proteinExistence type="predicted"/>
<reference evidence="3" key="1">
    <citation type="submission" date="2023-08" db="EMBL/GenBank/DDBJ databases">
        <authorList>
            <person name="Audoor S."/>
            <person name="Bilcke G."/>
        </authorList>
    </citation>
    <scope>NUCLEOTIDE SEQUENCE</scope>
</reference>
<dbReference type="Proteomes" id="UP001295423">
    <property type="component" value="Unassembled WGS sequence"/>
</dbReference>
<dbReference type="GO" id="GO:0005525">
    <property type="term" value="F:GTP binding"/>
    <property type="evidence" value="ECO:0007669"/>
    <property type="project" value="InterPro"/>
</dbReference>
<organism evidence="3 4">
    <name type="scientific">Cylindrotheca closterium</name>
    <dbReference type="NCBI Taxonomy" id="2856"/>
    <lineage>
        <taxon>Eukaryota</taxon>
        <taxon>Sar</taxon>
        <taxon>Stramenopiles</taxon>
        <taxon>Ochrophyta</taxon>
        <taxon>Bacillariophyta</taxon>
        <taxon>Bacillariophyceae</taxon>
        <taxon>Bacillariophycidae</taxon>
        <taxon>Bacillariales</taxon>
        <taxon>Bacillariaceae</taxon>
        <taxon>Cylindrotheca</taxon>
    </lineage>
</organism>
<dbReference type="GO" id="GO:0003924">
    <property type="term" value="F:GTPase activity"/>
    <property type="evidence" value="ECO:0007669"/>
    <property type="project" value="InterPro"/>
</dbReference>
<feature type="region of interest" description="Disordered" evidence="1">
    <location>
        <begin position="724"/>
        <end position="745"/>
    </location>
</feature>
<dbReference type="EMBL" id="CAKOGP040001869">
    <property type="protein sequence ID" value="CAJ1954506.1"/>
    <property type="molecule type" value="Genomic_DNA"/>
</dbReference>
<dbReference type="PANTHER" id="PTHR10751">
    <property type="entry name" value="GUANYLATE BINDING PROTEIN"/>
    <property type="match status" value="1"/>
</dbReference>
<evidence type="ECO:0000313" key="4">
    <source>
        <dbReference type="Proteomes" id="UP001295423"/>
    </source>
</evidence>
<feature type="domain" description="Guanylate-binding protein N-terminal" evidence="2">
    <location>
        <begin position="67"/>
        <end position="318"/>
    </location>
</feature>
<evidence type="ECO:0000256" key="1">
    <source>
        <dbReference type="SAM" id="MobiDB-lite"/>
    </source>
</evidence>
<keyword evidence="4" id="KW-1185">Reference proteome</keyword>
<dbReference type="Pfam" id="PF02263">
    <property type="entry name" value="GBP"/>
    <property type="match status" value="1"/>
</dbReference>
<sequence length="807" mass="91181">MASLDSDHEVVSISNKPFTSVPLFLPDDVEYDPETNTISAKPKNGGSENEASNEAPQLVLVPNAGVEMLQTMKPKNAPVSMISCVGPYRTGKSLLVSRFLENSNAFQIGPTLEGCTRGIWISTSAIKQKSTGVYKFVLDCEGMGDPLSATGADASATNDARIALACVLLSSVFVFNNTSHPDRGSLTFLRYLETVRRRIPATKSRVKYPSFLWVFRDFFLQLPPRKDDPSKKYSLEEYVLERVMHQNHNGDDKQVVDSLLNDFADFNVLSIGYPKRKEGLPFQVEEMSMLGDVPWTEFDDAFQQDMNTVIKYCLKEAETPFAMGDEKKGWNWSPRSSNKLGNYAHPSVIAKWCETCIELVNSDGVIPNLPDLQHQLLKSMAEEHVAKCIEEYKTGLQTFLDSSDVYNEGSAGKTDIKLENGDSKPTWLAVGVDLNLIIEELELKGVADADSLLEFSNKTSTKLKAELTESISLPSILKEVMEMYESSCDGPSKTSFLSQIEQENYKRSQTACESVAQRLYTPIRKTIRDDPNQVSVYDFETKVLGAVEQFFGDCARGPAMEETLLQYIKDPGDADAVFLATVQERQVLLNKALELQANLERDIEEKRAGLAKMENDLKATKEKNQKEMETLKTNHEQTMAKAIAEQKKREEERLAALENEMQSKLKETEKTLQQKEEQRVKEIGNLKEEAEKRLSMEVTTREERLKKEQLAHDAEMKRLRAEAEKKMEEEMKAAERKSVEEQEKIKKQMEDMLAEAERKLLEEINEKQDKLIEAQKRIVDKEQHNEKLLERAELAEAQACPVTCCCS</sequence>
<dbReference type="InterPro" id="IPR027417">
    <property type="entry name" value="P-loop_NTPase"/>
</dbReference>
<dbReference type="SUPFAM" id="SSF52540">
    <property type="entry name" value="P-loop containing nucleoside triphosphate hydrolases"/>
    <property type="match status" value="1"/>
</dbReference>